<sequence length="98" mass="12072">MKNAYVYIMSNKNRTTFYIGVTNNLWKRVSEHINGVGSKFVKKYNLYDLVYYEYFTDMKYAILREKQLKNWHRQWKINLIKEFNPDLEDLKDKLFEES</sequence>
<evidence type="ECO:0000256" key="1">
    <source>
        <dbReference type="ARBA" id="ARBA00007435"/>
    </source>
</evidence>
<name>A0A7V4WTK4_CALAY</name>
<dbReference type="CDD" id="cd10448">
    <property type="entry name" value="GIY-YIG_unchar_3"/>
    <property type="match status" value="1"/>
</dbReference>
<organism evidence="3">
    <name type="scientific">Caldithrix abyssi</name>
    <dbReference type="NCBI Taxonomy" id="187145"/>
    <lineage>
        <taxon>Bacteria</taxon>
        <taxon>Pseudomonadati</taxon>
        <taxon>Calditrichota</taxon>
        <taxon>Calditrichia</taxon>
        <taxon>Calditrichales</taxon>
        <taxon>Calditrichaceae</taxon>
        <taxon>Caldithrix</taxon>
    </lineage>
</organism>
<dbReference type="InterPro" id="IPR035901">
    <property type="entry name" value="GIY-YIG_endonuc_sf"/>
</dbReference>
<dbReference type="Gene3D" id="3.40.1440.10">
    <property type="entry name" value="GIY-YIG endonuclease"/>
    <property type="match status" value="1"/>
</dbReference>
<dbReference type="PANTHER" id="PTHR34477">
    <property type="entry name" value="UPF0213 PROTEIN YHBQ"/>
    <property type="match status" value="1"/>
</dbReference>
<dbReference type="SUPFAM" id="SSF82771">
    <property type="entry name" value="GIY-YIG endonuclease"/>
    <property type="match status" value="1"/>
</dbReference>
<dbReference type="Pfam" id="PF01541">
    <property type="entry name" value="GIY-YIG"/>
    <property type="match status" value="1"/>
</dbReference>
<comment type="similarity">
    <text evidence="1">Belongs to the UPF0213 family.</text>
</comment>
<dbReference type="PROSITE" id="PS50164">
    <property type="entry name" value="GIY_YIG"/>
    <property type="match status" value="1"/>
</dbReference>
<dbReference type="InterPro" id="IPR050190">
    <property type="entry name" value="UPF0213_domain"/>
</dbReference>
<protein>
    <submittedName>
        <fullName evidence="3">GIY-YIG nuclease family protein</fullName>
    </submittedName>
</protein>
<feature type="domain" description="GIY-YIG" evidence="2">
    <location>
        <begin position="2"/>
        <end position="79"/>
    </location>
</feature>
<evidence type="ECO:0000313" key="3">
    <source>
        <dbReference type="EMBL" id="HGY54230.1"/>
    </source>
</evidence>
<reference evidence="3" key="1">
    <citation type="journal article" date="2020" name="mSystems">
        <title>Genome- and Community-Level Interaction Insights into Carbon Utilization and Element Cycling Functions of Hydrothermarchaeota in Hydrothermal Sediment.</title>
        <authorList>
            <person name="Zhou Z."/>
            <person name="Liu Y."/>
            <person name="Xu W."/>
            <person name="Pan J."/>
            <person name="Luo Z.H."/>
            <person name="Li M."/>
        </authorList>
    </citation>
    <scope>NUCLEOTIDE SEQUENCE [LARGE SCALE GENOMIC DNA]</scope>
    <source>
        <strain evidence="3">HyVt-577</strain>
    </source>
</reference>
<dbReference type="PANTHER" id="PTHR34477:SF5">
    <property type="entry name" value="BSL5627 PROTEIN"/>
    <property type="match status" value="1"/>
</dbReference>
<dbReference type="InterPro" id="IPR000305">
    <property type="entry name" value="GIY-YIG_endonuc"/>
</dbReference>
<dbReference type="SMART" id="SM00465">
    <property type="entry name" value="GIYc"/>
    <property type="match status" value="1"/>
</dbReference>
<evidence type="ECO:0000259" key="2">
    <source>
        <dbReference type="PROSITE" id="PS50164"/>
    </source>
</evidence>
<comment type="caution">
    <text evidence="3">The sequence shown here is derived from an EMBL/GenBank/DDBJ whole genome shotgun (WGS) entry which is preliminary data.</text>
</comment>
<gene>
    <name evidence="3" type="ORF">ENK44_00880</name>
</gene>
<dbReference type="AlphaFoldDB" id="A0A7V4WTK4"/>
<accession>A0A7V4WTK4</accession>
<dbReference type="Proteomes" id="UP000885779">
    <property type="component" value="Unassembled WGS sequence"/>
</dbReference>
<proteinExistence type="inferred from homology"/>
<dbReference type="EMBL" id="DRQG01000012">
    <property type="protein sequence ID" value="HGY54230.1"/>
    <property type="molecule type" value="Genomic_DNA"/>
</dbReference>